<keyword evidence="2" id="KW-1185">Reference proteome</keyword>
<evidence type="ECO:0000313" key="2">
    <source>
        <dbReference type="Proteomes" id="UP001244341"/>
    </source>
</evidence>
<name>A0ABY8UE11_TETOB</name>
<gene>
    <name evidence="1" type="ORF">OEZ85_003398</name>
</gene>
<organism evidence="1 2">
    <name type="scientific">Tetradesmus obliquus</name>
    <name type="common">Green alga</name>
    <name type="synonym">Acutodesmus obliquus</name>
    <dbReference type="NCBI Taxonomy" id="3088"/>
    <lineage>
        <taxon>Eukaryota</taxon>
        <taxon>Viridiplantae</taxon>
        <taxon>Chlorophyta</taxon>
        <taxon>core chlorophytes</taxon>
        <taxon>Chlorophyceae</taxon>
        <taxon>CS clade</taxon>
        <taxon>Sphaeropleales</taxon>
        <taxon>Scenedesmaceae</taxon>
        <taxon>Tetradesmus</taxon>
    </lineage>
</organism>
<evidence type="ECO:0008006" key="3">
    <source>
        <dbReference type="Google" id="ProtNLM"/>
    </source>
</evidence>
<protein>
    <recommendedName>
        <fullName evidence="3">Secreted protein</fullName>
    </recommendedName>
</protein>
<sequence>MLTRLLQVAASWAAVGNRAASGWCYLQLRRHLPAISAAGRDECLGLAQQRRLQALQFGVLQGSICMAARQGHQVCSVGQPLEHAAAAAGRYSARN</sequence>
<proteinExistence type="predicted"/>
<evidence type="ECO:0000313" key="1">
    <source>
        <dbReference type="EMBL" id="WIA18696.1"/>
    </source>
</evidence>
<reference evidence="1 2" key="1">
    <citation type="submission" date="2023-05" db="EMBL/GenBank/DDBJ databases">
        <title>A 100% complete, gapless, phased diploid assembly of the Scenedesmus obliquus UTEX 3031 genome.</title>
        <authorList>
            <person name="Biondi T.C."/>
            <person name="Hanschen E.R."/>
            <person name="Kwon T."/>
            <person name="Eng W."/>
            <person name="Kruse C.P.S."/>
            <person name="Koehler S.I."/>
            <person name="Kunde Y."/>
            <person name="Gleasner C.D."/>
            <person name="You Mak K.T."/>
            <person name="Polle J."/>
            <person name="Hovde B.T."/>
            <person name="Starkenburg S.R."/>
        </authorList>
    </citation>
    <scope>NUCLEOTIDE SEQUENCE [LARGE SCALE GENOMIC DNA]</scope>
    <source>
        <strain evidence="1 2">DOE0152z</strain>
    </source>
</reference>
<dbReference type="EMBL" id="CP126217">
    <property type="protein sequence ID" value="WIA18696.1"/>
    <property type="molecule type" value="Genomic_DNA"/>
</dbReference>
<accession>A0ABY8UE11</accession>
<dbReference type="Proteomes" id="UP001244341">
    <property type="component" value="Chromosome 10b"/>
</dbReference>